<accession>A0A847S7J6</accession>
<feature type="domain" description="Solute-binding protein family 3/N-terminal" evidence="2">
    <location>
        <begin position="49"/>
        <end position="241"/>
    </location>
</feature>
<feature type="signal peptide" evidence="1">
    <location>
        <begin position="1"/>
        <end position="16"/>
    </location>
</feature>
<evidence type="ECO:0000313" key="3">
    <source>
        <dbReference type="EMBL" id="NLR75733.1"/>
    </source>
</evidence>
<dbReference type="Proteomes" id="UP000587991">
    <property type="component" value="Unassembled WGS sequence"/>
</dbReference>
<dbReference type="RefSeq" id="WP_168877377.1">
    <property type="nucleotide sequence ID" value="NZ_JABAIM010000002.1"/>
</dbReference>
<organism evidence="3 4">
    <name type="scientific">Leeia aquatica</name>
    <dbReference type="NCBI Taxonomy" id="2725557"/>
    <lineage>
        <taxon>Bacteria</taxon>
        <taxon>Pseudomonadati</taxon>
        <taxon>Pseudomonadota</taxon>
        <taxon>Betaproteobacteria</taxon>
        <taxon>Neisseriales</taxon>
        <taxon>Leeiaceae</taxon>
        <taxon>Leeia</taxon>
    </lineage>
</organism>
<evidence type="ECO:0000259" key="2">
    <source>
        <dbReference type="Pfam" id="PF00497"/>
    </source>
</evidence>
<reference evidence="3 4" key="1">
    <citation type="submission" date="2020-04" db="EMBL/GenBank/DDBJ databases">
        <title>Draft genome of Leeia sp. IMCC25680.</title>
        <authorList>
            <person name="Song J."/>
            <person name="Cho J.-C."/>
        </authorList>
    </citation>
    <scope>NUCLEOTIDE SEQUENCE [LARGE SCALE GENOMIC DNA]</scope>
    <source>
        <strain evidence="3 4">IMCC25680</strain>
    </source>
</reference>
<dbReference type="InterPro" id="IPR001638">
    <property type="entry name" value="Solute-binding_3/MltF_N"/>
</dbReference>
<dbReference type="SUPFAM" id="SSF53850">
    <property type="entry name" value="Periplasmic binding protein-like II"/>
    <property type="match status" value="1"/>
</dbReference>
<comment type="caution">
    <text evidence="3">The sequence shown here is derived from an EMBL/GenBank/DDBJ whole genome shotgun (WGS) entry which is preliminary data.</text>
</comment>
<keyword evidence="1" id="KW-0732">Signal</keyword>
<dbReference type="EMBL" id="JABAIM010000002">
    <property type="protein sequence ID" value="NLR75733.1"/>
    <property type="molecule type" value="Genomic_DNA"/>
</dbReference>
<keyword evidence="4" id="KW-1185">Reference proteome</keyword>
<dbReference type="Pfam" id="PF00497">
    <property type="entry name" value="SBP_bac_3"/>
    <property type="match status" value="1"/>
</dbReference>
<evidence type="ECO:0000256" key="1">
    <source>
        <dbReference type="SAM" id="SignalP"/>
    </source>
</evidence>
<sequence>MLRWIMLLLLPSSLLAAPLRINFPVNDRHNDAFFQQLALNALMADGQTLQVRNVPIPRHKRVYLLLEKGDIDVYWMLATPERDKQFIRVNIPLTNGLIGQRVLLIPPGTEGRFAHIRTLEQLQRSGLTAGLGSGWRDVAIWKYNQLPVYVHEGEWSDLFTLLASRSRGVDYFPRGAFEVLDEVVAHPTLTIEPNVLLTYPQDFYFYVNPKRPELAQALQRALAKAMKDGSHARLYQQFFGQVAQKLQLAERTRIPLGLPPD</sequence>
<feature type="chain" id="PRO_5032872974" evidence="1">
    <location>
        <begin position="17"/>
        <end position="261"/>
    </location>
</feature>
<dbReference type="AlphaFoldDB" id="A0A847S7J6"/>
<dbReference type="Gene3D" id="3.40.190.10">
    <property type="entry name" value="Periplasmic binding protein-like II"/>
    <property type="match status" value="2"/>
</dbReference>
<protein>
    <submittedName>
        <fullName evidence="3">Amino acid ABC transporter substrate-binding protein</fullName>
    </submittedName>
</protein>
<name>A0A847S7J6_9NEIS</name>
<gene>
    <name evidence="3" type="ORF">HF682_11220</name>
</gene>
<proteinExistence type="predicted"/>
<evidence type="ECO:0000313" key="4">
    <source>
        <dbReference type="Proteomes" id="UP000587991"/>
    </source>
</evidence>